<dbReference type="Gene3D" id="1.20.1250.20">
    <property type="entry name" value="MFS general substrate transporter like domains"/>
    <property type="match status" value="1"/>
</dbReference>
<evidence type="ECO:0000313" key="9">
    <source>
        <dbReference type="EMBL" id="KAK5542262.1"/>
    </source>
</evidence>
<name>A0AAV9QJ99_9PEZI</name>
<keyword evidence="5 8" id="KW-1133">Transmembrane helix</keyword>
<feature type="transmembrane region" description="Helical" evidence="8">
    <location>
        <begin position="240"/>
        <end position="262"/>
    </location>
</feature>
<dbReference type="PANTHER" id="PTHR23501">
    <property type="entry name" value="MAJOR FACILITATOR SUPERFAMILY"/>
    <property type="match status" value="1"/>
</dbReference>
<organism evidence="9 10">
    <name type="scientific">Vermiconidia calcicola</name>
    <dbReference type="NCBI Taxonomy" id="1690605"/>
    <lineage>
        <taxon>Eukaryota</taxon>
        <taxon>Fungi</taxon>
        <taxon>Dikarya</taxon>
        <taxon>Ascomycota</taxon>
        <taxon>Pezizomycotina</taxon>
        <taxon>Dothideomycetes</taxon>
        <taxon>Dothideomycetidae</taxon>
        <taxon>Mycosphaerellales</taxon>
        <taxon>Extremaceae</taxon>
        <taxon>Vermiconidia</taxon>
    </lineage>
</organism>
<comment type="caution">
    <text evidence="9">The sequence shown here is derived from an EMBL/GenBank/DDBJ whole genome shotgun (WGS) entry which is preliminary data.</text>
</comment>
<sequence>MPSQLLTPPRQTLSSSTTATPRLQSSSSESTMRNSQPPTPPPQGIFTETSYSVEEIPTDMNPTVSQMTLYGDSTPFYEVTVTAASTFARQLFETTPLNGPAGDENQTQTPPTKRWMYAGIVLALMNLVTIGIDTMIAVCMPDMLFDWDVLGFEWAFAGPAIGASATILFAGQLYAVFPFKTIYLLSAFLVLAGTSSAGIAQNMTFFFWTRILVGVGIGGQQLGTMLFLERKNTFMDKIRRDFFLTISTTLGMILGPIFGAIFAHRHVFFAWGFYTAFIIGTVLFFILAYLLPNKLDVVGTGQWSYGNTFVWRNPLLRVDVLGSVLSFVGIMLLLVAFNFAGTLTLWSNKNLYITIVVGAALVFFLVLQQSLQVLSSPSTNVFPTHYLRRFKPTALFMTIFLTSGIVQTVLPYTAVYQLVTRSGPSALSAAFYLFFSMTAPFIIPILVIHVHLGGGMISKYAVWPSYALWTLISSVFILTGMVLLFINTPTLLISPPTSTGGSIPTVAREFALACIGFWASVILPIAHQIMDIYQPVAGQKHPYHNRVFVLFAFWLGAAVALSATGSIFMQELTRAMLPLVLSPECELLPPVGEEDARAMMLGYTYIRDATGTIFQPSIAVLENTFALAFAPELVFAVVLFLLAACMLGKKLRAGAGLGAVPREWVVAVAEDEGAGQDVELTEQGRGAVEARRGACSGGVDSTI</sequence>
<feature type="transmembrane region" description="Helical" evidence="8">
    <location>
        <begin position="156"/>
        <end position="175"/>
    </location>
</feature>
<comment type="subcellular location">
    <subcellularLocation>
        <location evidence="1">Membrane</location>
        <topology evidence="1">Multi-pass membrane protein</topology>
    </subcellularLocation>
</comment>
<evidence type="ECO:0000256" key="6">
    <source>
        <dbReference type="ARBA" id="ARBA00023136"/>
    </source>
</evidence>
<feature type="transmembrane region" description="Helical" evidence="8">
    <location>
        <begin position="547"/>
        <end position="569"/>
    </location>
</feature>
<evidence type="ECO:0000256" key="5">
    <source>
        <dbReference type="ARBA" id="ARBA00022989"/>
    </source>
</evidence>
<reference evidence="9 10" key="1">
    <citation type="submission" date="2023-06" db="EMBL/GenBank/DDBJ databases">
        <title>Black Yeasts Isolated from many extreme environments.</title>
        <authorList>
            <person name="Coleine C."/>
            <person name="Stajich J.E."/>
            <person name="Selbmann L."/>
        </authorList>
    </citation>
    <scope>NUCLEOTIDE SEQUENCE [LARGE SCALE GENOMIC DNA]</scope>
    <source>
        <strain evidence="9 10">CCFEE 5887</strain>
    </source>
</reference>
<dbReference type="EMBL" id="JAXLQG010000003">
    <property type="protein sequence ID" value="KAK5542262.1"/>
    <property type="molecule type" value="Genomic_DNA"/>
</dbReference>
<feature type="transmembrane region" description="Helical" evidence="8">
    <location>
        <begin position="506"/>
        <end position="526"/>
    </location>
</feature>
<dbReference type="Proteomes" id="UP001345827">
    <property type="component" value="Unassembled WGS sequence"/>
</dbReference>
<dbReference type="SUPFAM" id="SSF103473">
    <property type="entry name" value="MFS general substrate transporter"/>
    <property type="match status" value="1"/>
</dbReference>
<feature type="transmembrane region" description="Helical" evidence="8">
    <location>
        <begin position="182"/>
        <end position="201"/>
    </location>
</feature>
<feature type="transmembrane region" description="Helical" evidence="8">
    <location>
        <begin position="466"/>
        <end position="486"/>
    </location>
</feature>
<evidence type="ECO:0000256" key="1">
    <source>
        <dbReference type="ARBA" id="ARBA00004141"/>
    </source>
</evidence>
<protein>
    <recommendedName>
        <fullName evidence="11">Major facilitator superfamily (MFS) profile domain-containing protein</fullName>
    </recommendedName>
</protein>
<feature type="transmembrane region" description="Helical" evidence="8">
    <location>
        <begin position="351"/>
        <end position="374"/>
    </location>
</feature>
<evidence type="ECO:0000256" key="4">
    <source>
        <dbReference type="ARBA" id="ARBA00022692"/>
    </source>
</evidence>
<keyword evidence="3" id="KW-0813">Transport</keyword>
<feature type="transmembrane region" description="Helical" evidence="8">
    <location>
        <begin position="625"/>
        <end position="647"/>
    </location>
</feature>
<feature type="transmembrane region" description="Helical" evidence="8">
    <location>
        <begin position="395"/>
        <end position="419"/>
    </location>
</feature>
<gene>
    <name evidence="9" type="ORF">LTR25_002147</name>
</gene>
<dbReference type="AlphaFoldDB" id="A0AAV9QJ99"/>
<feature type="transmembrane region" description="Helical" evidence="8">
    <location>
        <begin position="207"/>
        <end position="228"/>
    </location>
</feature>
<evidence type="ECO:0000256" key="3">
    <source>
        <dbReference type="ARBA" id="ARBA00022448"/>
    </source>
</evidence>
<proteinExistence type="inferred from homology"/>
<feature type="transmembrane region" description="Helical" evidence="8">
    <location>
        <begin position="431"/>
        <end position="454"/>
    </location>
</feature>
<feature type="compositionally biased region" description="Polar residues" evidence="7">
    <location>
        <begin position="1"/>
        <end position="36"/>
    </location>
</feature>
<evidence type="ECO:0000313" key="10">
    <source>
        <dbReference type="Proteomes" id="UP001345827"/>
    </source>
</evidence>
<evidence type="ECO:0000256" key="8">
    <source>
        <dbReference type="SAM" id="Phobius"/>
    </source>
</evidence>
<feature type="region of interest" description="Disordered" evidence="7">
    <location>
        <begin position="1"/>
        <end position="47"/>
    </location>
</feature>
<accession>A0AAV9QJ99</accession>
<dbReference type="PANTHER" id="PTHR23501:SF12">
    <property type="entry name" value="MAJOR FACILITATOR SUPERFAMILY (MFS) PROFILE DOMAIN-CONTAINING PROTEIN-RELATED"/>
    <property type="match status" value="1"/>
</dbReference>
<evidence type="ECO:0000256" key="2">
    <source>
        <dbReference type="ARBA" id="ARBA00007520"/>
    </source>
</evidence>
<evidence type="ECO:0008006" key="11">
    <source>
        <dbReference type="Google" id="ProtNLM"/>
    </source>
</evidence>
<dbReference type="GO" id="GO:0005886">
    <property type="term" value="C:plasma membrane"/>
    <property type="evidence" value="ECO:0007669"/>
    <property type="project" value="TreeGrafter"/>
</dbReference>
<feature type="transmembrane region" description="Helical" evidence="8">
    <location>
        <begin position="268"/>
        <end position="291"/>
    </location>
</feature>
<comment type="similarity">
    <text evidence="2">Belongs to the major facilitator superfamily. TCR/Tet family.</text>
</comment>
<feature type="transmembrane region" description="Helical" evidence="8">
    <location>
        <begin position="115"/>
        <end position="136"/>
    </location>
</feature>
<dbReference type="GO" id="GO:0022857">
    <property type="term" value="F:transmembrane transporter activity"/>
    <property type="evidence" value="ECO:0007669"/>
    <property type="project" value="TreeGrafter"/>
</dbReference>
<dbReference type="InterPro" id="IPR036259">
    <property type="entry name" value="MFS_trans_sf"/>
</dbReference>
<feature type="transmembrane region" description="Helical" evidence="8">
    <location>
        <begin position="320"/>
        <end position="339"/>
    </location>
</feature>
<evidence type="ECO:0000256" key="7">
    <source>
        <dbReference type="SAM" id="MobiDB-lite"/>
    </source>
</evidence>
<keyword evidence="10" id="KW-1185">Reference proteome</keyword>
<keyword evidence="6 8" id="KW-0472">Membrane</keyword>
<keyword evidence="4 8" id="KW-0812">Transmembrane</keyword>